<dbReference type="AlphaFoldDB" id="A0A5B7WTR0"/>
<dbReference type="InterPro" id="IPR051122">
    <property type="entry name" value="SDR_DHRS6-like"/>
</dbReference>
<dbReference type="InterPro" id="IPR036291">
    <property type="entry name" value="NAD(P)-bd_dom_sf"/>
</dbReference>
<dbReference type="PANTHER" id="PTHR43477:SF1">
    <property type="entry name" value="DIHYDROANTICAPSIN 7-DEHYDROGENASE"/>
    <property type="match status" value="1"/>
</dbReference>
<dbReference type="Pfam" id="PF00106">
    <property type="entry name" value="adh_short"/>
    <property type="match status" value="1"/>
</dbReference>
<sequence length="234" mass="24688">MDNTTIADRTILIAGATSASGVATARALSDAGARVLVVGSNQQRLEERLDFATARYQADLGDETEVQSLAKQVHDEHGRIDALIHLVGGWRGGKGIVGQSSQDYDFLHRSVMTTLRNTTRAFYQDLVDSPAGRLAIISSQAVATPTPSNANYGSVKAAAEFWVQAIARAFAKQAPQAAAVIWVVKALTEQRPEAPGSKLAGFTHVDAVAQAALGLLGTSAGQLNGRRLDLPAID</sequence>
<dbReference type="KEGG" id="gcr:GcLGCM259_1757"/>
<accession>A0A5B7WTR0</accession>
<protein>
    <submittedName>
        <fullName evidence="3">SDR family oxidoreductase</fullName>
    </submittedName>
</protein>
<dbReference type="RefSeq" id="WP_138926408.1">
    <property type="nucleotide sequence ID" value="NZ_CP034412.1"/>
</dbReference>
<reference evidence="3 4" key="1">
    <citation type="submission" date="2018-12" db="EMBL/GenBank/DDBJ databases">
        <title>Complete Genome Sequence of Glutamicibacter creatinolyticus strain LGCM259,isolated from an abscess of a 12-year-old mare in Italy.</title>
        <authorList>
            <person name="Santos R.G."/>
            <person name="Silva A.L."/>
            <person name="Seyffert N."/>
            <person name="Castro T.L.P."/>
            <person name="Attili A.R."/>
            <person name="Rifici C."/>
            <person name="Mazzullo G."/>
            <person name="Brenig B."/>
            <person name="Venanzi F."/>
            <person name="Azevedo V."/>
        </authorList>
    </citation>
    <scope>NUCLEOTIDE SEQUENCE [LARGE SCALE GENOMIC DNA]</scope>
    <source>
        <strain evidence="3 4">LGCM 259</strain>
    </source>
</reference>
<dbReference type="Gene3D" id="3.40.50.720">
    <property type="entry name" value="NAD(P)-binding Rossmann-like Domain"/>
    <property type="match status" value="1"/>
</dbReference>
<name>A0A5B7WTR0_9MICC</name>
<keyword evidence="4" id="KW-1185">Reference proteome</keyword>
<organism evidence="3 4">
    <name type="scientific">Glutamicibacter creatinolyticus</name>
    <dbReference type="NCBI Taxonomy" id="162496"/>
    <lineage>
        <taxon>Bacteria</taxon>
        <taxon>Bacillati</taxon>
        <taxon>Actinomycetota</taxon>
        <taxon>Actinomycetes</taxon>
        <taxon>Micrococcales</taxon>
        <taxon>Micrococcaceae</taxon>
        <taxon>Glutamicibacter</taxon>
    </lineage>
</organism>
<dbReference type="GO" id="GO:0016491">
    <property type="term" value="F:oxidoreductase activity"/>
    <property type="evidence" value="ECO:0007669"/>
    <property type="project" value="UniProtKB-KW"/>
</dbReference>
<dbReference type="PRINTS" id="PR00081">
    <property type="entry name" value="GDHRDH"/>
</dbReference>
<dbReference type="SUPFAM" id="SSF51735">
    <property type="entry name" value="NAD(P)-binding Rossmann-fold domains"/>
    <property type="match status" value="1"/>
</dbReference>
<evidence type="ECO:0000313" key="4">
    <source>
        <dbReference type="Proteomes" id="UP000307000"/>
    </source>
</evidence>
<dbReference type="PANTHER" id="PTHR43477">
    <property type="entry name" value="DIHYDROANTICAPSIN 7-DEHYDROGENASE"/>
    <property type="match status" value="1"/>
</dbReference>
<dbReference type="CDD" id="cd05233">
    <property type="entry name" value="SDR_c"/>
    <property type="match status" value="1"/>
</dbReference>
<evidence type="ECO:0000256" key="2">
    <source>
        <dbReference type="ARBA" id="ARBA00023002"/>
    </source>
</evidence>
<evidence type="ECO:0000313" key="3">
    <source>
        <dbReference type="EMBL" id="QCY47476.1"/>
    </source>
</evidence>
<proteinExistence type="inferred from homology"/>
<dbReference type="EMBL" id="CP034412">
    <property type="protein sequence ID" value="QCY47476.1"/>
    <property type="molecule type" value="Genomic_DNA"/>
</dbReference>
<dbReference type="InterPro" id="IPR002347">
    <property type="entry name" value="SDR_fam"/>
</dbReference>
<dbReference type="Proteomes" id="UP000307000">
    <property type="component" value="Chromosome"/>
</dbReference>
<comment type="similarity">
    <text evidence="1">Belongs to the short-chain dehydrogenases/reductases (SDR) family.</text>
</comment>
<evidence type="ECO:0000256" key="1">
    <source>
        <dbReference type="ARBA" id="ARBA00006484"/>
    </source>
</evidence>
<gene>
    <name evidence="3" type="ORF">GcLGCM259_1757</name>
</gene>
<keyword evidence="2" id="KW-0560">Oxidoreductase</keyword>